<keyword evidence="3" id="KW-1185">Reference proteome</keyword>
<comment type="caution">
    <text evidence="2">The sequence shown here is derived from an EMBL/GenBank/DDBJ whole genome shotgun (WGS) entry which is preliminary data.</text>
</comment>
<dbReference type="RefSeq" id="WP_119540519.1">
    <property type="nucleotide sequence ID" value="NZ_QYRN01000006.1"/>
</dbReference>
<feature type="region of interest" description="Disordered" evidence="1">
    <location>
        <begin position="47"/>
        <end position="81"/>
    </location>
</feature>
<dbReference type="Proteomes" id="UP000265750">
    <property type="component" value="Unassembled WGS sequence"/>
</dbReference>
<dbReference type="OrthoDB" id="7909132at2"/>
<evidence type="ECO:0000313" key="2">
    <source>
        <dbReference type="EMBL" id="RIY00209.1"/>
    </source>
</evidence>
<feature type="compositionally biased region" description="Low complexity" evidence="1">
    <location>
        <begin position="109"/>
        <end position="120"/>
    </location>
</feature>
<sequence>MTDITNNSGGPIGLPNGQVIQPKATVDVQDWDDQSGHVVVKAWLKAKVLTTGKPAEPEQTGDGRDENGDTPEMAEMRKRFDASYAQAAGEIERLNGELAARDATIMELQASQASQASAGPAAGGEGEQDPPKPTFSVKDKGRGWFAIVDADGNEVTKSLRDDAVEGFDAKSDEDKAAFVDANKAD</sequence>
<dbReference type="EMBL" id="QYRN01000006">
    <property type="protein sequence ID" value="RIY00209.1"/>
    <property type="molecule type" value="Genomic_DNA"/>
</dbReference>
<evidence type="ECO:0000313" key="3">
    <source>
        <dbReference type="Proteomes" id="UP000265750"/>
    </source>
</evidence>
<gene>
    <name evidence="2" type="ORF">D3218_13060</name>
</gene>
<dbReference type="AlphaFoldDB" id="A0A3A1WJZ9"/>
<name>A0A3A1WJZ9_9HYPH</name>
<accession>A0A3A1WJZ9</accession>
<evidence type="ECO:0000256" key="1">
    <source>
        <dbReference type="SAM" id="MobiDB-lite"/>
    </source>
</evidence>
<organism evidence="2 3">
    <name type="scientific">Aureimonas flava</name>
    <dbReference type="NCBI Taxonomy" id="2320271"/>
    <lineage>
        <taxon>Bacteria</taxon>
        <taxon>Pseudomonadati</taxon>
        <taxon>Pseudomonadota</taxon>
        <taxon>Alphaproteobacteria</taxon>
        <taxon>Hyphomicrobiales</taxon>
        <taxon>Aurantimonadaceae</taxon>
        <taxon>Aureimonas</taxon>
    </lineage>
</organism>
<feature type="region of interest" description="Disordered" evidence="1">
    <location>
        <begin position="109"/>
        <end position="141"/>
    </location>
</feature>
<protein>
    <submittedName>
        <fullName evidence="2">Uncharacterized protein</fullName>
    </submittedName>
</protein>
<reference evidence="3" key="1">
    <citation type="submission" date="2018-09" db="EMBL/GenBank/DDBJ databases">
        <authorList>
            <person name="Tuo L."/>
        </authorList>
    </citation>
    <scope>NUCLEOTIDE SEQUENCE [LARGE SCALE GENOMIC DNA]</scope>
    <source>
        <strain evidence="3">M2BS4Y-1</strain>
    </source>
</reference>
<proteinExistence type="predicted"/>